<accession>Q0SB78</accession>
<keyword evidence="1" id="KW-0238">DNA-binding</keyword>
<feature type="domain" description="Lsr2 DNA-binding" evidence="3">
    <location>
        <begin position="136"/>
        <end position="171"/>
    </location>
</feature>
<evidence type="ECO:0000256" key="1">
    <source>
        <dbReference type="ARBA" id="ARBA00023125"/>
    </source>
</evidence>
<dbReference type="KEGG" id="rha:RHA1_ro03405"/>
<protein>
    <recommendedName>
        <fullName evidence="3">Lsr2 DNA-binding domain-containing protein</fullName>
    </recommendedName>
</protein>
<dbReference type="eggNOG" id="ENOG5031G32">
    <property type="taxonomic scope" value="Bacteria"/>
</dbReference>
<dbReference type="GO" id="GO:0003677">
    <property type="term" value="F:DNA binding"/>
    <property type="evidence" value="ECO:0007669"/>
    <property type="project" value="UniProtKB-KW"/>
</dbReference>
<dbReference type="InterPro" id="IPR036625">
    <property type="entry name" value="E3-bd_dom_sf"/>
</dbReference>
<feature type="region of interest" description="Disordered" evidence="2">
    <location>
        <begin position="62"/>
        <end position="143"/>
    </location>
</feature>
<sequence>MKTRGQLVVAVGAGFLLGRRTAKLASSPEVAKLIETIRGDLMSSAKAAAVTAVSSRIDSLSSRLQSSGENPVGGVGQVADTKRRSSETRDSHPAEPEESAGEEQAEETGVTDEDGTEPPQQEEQPRRPPRVRRTRDASTAKEIREWAVQQGLEISSHGRIPANIEHAFRDAH</sequence>
<feature type="compositionally biased region" description="Basic and acidic residues" evidence="2">
    <location>
        <begin position="134"/>
        <end position="143"/>
    </location>
</feature>
<dbReference type="Gene3D" id="4.10.320.10">
    <property type="entry name" value="E3-binding domain"/>
    <property type="match status" value="1"/>
</dbReference>
<organism evidence="4 5">
    <name type="scientific">Rhodococcus jostii (strain RHA1)</name>
    <dbReference type="NCBI Taxonomy" id="101510"/>
    <lineage>
        <taxon>Bacteria</taxon>
        <taxon>Bacillati</taxon>
        <taxon>Actinomycetota</taxon>
        <taxon>Actinomycetes</taxon>
        <taxon>Mycobacteriales</taxon>
        <taxon>Nocardiaceae</taxon>
        <taxon>Rhodococcus</taxon>
    </lineage>
</organism>
<dbReference type="PATRIC" id="fig|101510.16.peg.3436"/>
<dbReference type="Proteomes" id="UP000008710">
    <property type="component" value="Chromosome"/>
</dbReference>
<dbReference type="Pfam" id="PF23359">
    <property type="entry name" value="Lsr2_DNA-bd"/>
    <property type="match status" value="1"/>
</dbReference>
<feature type="compositionally biased region" description="Acidic residues" evidence="2">
    <location>
        <begin position="96"/>
        <end position="116"/>
    </location>
</feature>
<evidence type="ECO:0000256" key="2">
    <source>
        <dbReference type="SAM" id="MobiDB-lite"/>
    </source>
</evidence>
<dbReference type="RefSeq" id="WP_011596044.1">
    <property type="nucleotide sequence ID" value="NC_008268.1"/>
</dbReference>
<proteinExistence type="predicted"/>
<dbReference type="GO" id="GO:0016746">
    <property type="term" value="F:acyltransferase activity"/>
    <property type="evidence" value="ECO:0007669"/>
    <property type="project" value="InterPro"/>
</dbReference>
<dbReference type="AlphaFoldDB" id="Q0SB78"/>
<dbReference type="HOGENOM" id="CLU_1554071_0_0_11"/>
<feature type="compositionally biased region" description="Basic and acidic residues" evidence="2">
    <location>
        <begin position="80"/>
        <end position="95"/>
    </location>
</feature>
<reference evidence="5" key="1">
    <citation type="journal article" date="2006" name="Proc. Natl. Acad. Sci. U.S.A.">
        <title>The complete genome of Rhodococcus sp. RHA1 provides insights into a catabolic powerhouse.</title>
        <authorList>
            <person name="McLeod M.P."/>
            <person name="Warren R.L."/>
            <person name="Hsiao W.W.L."/>
            <person name="Araki N."/>
            <person name="Myhre M."/>
            <person name="Fernandes C."/>
            <person name="Miyazawa D."/>
            <person name="Wong W."/>
            <person name="Lillquist A.L."/>
            <person name="Wang D."/>
            <person name="Dosanjh M."/>
            <person name="Hara H."/>
            <person name="Petrescu A."/>
            <person name="Morin R.D."/>
            <person name="Yang G."/>
            <person name="Stott J.M."/>
            <person name="Schein J.E."/>
            <person name="Shin H."/>
            <person name="Smailus D."/>
            <person name="Siddiqui A.S."/>
            <person name="Marra M.A."/>
            <person name="Jones S.J.M."/>
            <person name="Holt R."/>
            <person name="Brinkman F.S.L."/>
            <person name="Miyauchi K."/>
            <person name="Fukuda M."/>
            <person name="Davies J.E."/>
            <person name="Mohn W.W."/>
            <person name="Eltis L.D."/>
        </authorList>
    </citation>
    <scope>NUCLEOTIDE SEQUENCE [LARGE SCALE GENOMIC DNA]</scope>
    <source>
        <strain evidence="5">RHA1</strain>
    </source>
</reference>
<dbReference type="EMBL" id="CP000431">
    <property type="protein sequence ID" value="ABG95208.1"/>
    <property type="molecule type" value="Genomic_DNA"/>
</dbReference>
<evidence type="ECO:0000313" key="4">
    <source>
        <dbReference type="EMBL" id="ABG95208.1"/>
    </source>
</evidence>
<evidence type="ECO:0000259" key="3">
    <source>
        <dbReference type="Pfam" id="PF23359"/>
    </source>
</evidence>
<evidence type="ECO:0000313" key="5">
    <source>
        <dbReference type="Proteomes" id="UP000008710"/>
    </source>
</evidence>
<gene>
    <name evidence="4" type="ordered locus">RHA1_ro03405</name>
</gene>
<dbReference type="InterPro" id="IPR055370">
    <property type="entry name" value="Lsr2_DNA-bd"/>
</dbReference>
<name>Q0SB78_RHOJR</name>